<feature type="compositionally biased region" description="Polar residues" evidence="1">
    <location>
        <begin position="230"/>
        <end position="240"/>
    </location>
</feature>
<evidence type="ECO:0000313" key="3">
    <source>
        <dbReference type="Proteomes" id="UP000784128"/>
    </source>
</evidence>
<reference evidence="2 3" key="1">
    <citation type="submission" date="2021-05" db="EMBL/GenBank/DDBJ databases">
        <title>The draft genome of Geobacter chapellei DSM 13688.</title>
        <authorList>
            <person name="Xu Z."/>
            <person name="Masuda Y."/>
            <person name="Itoh H."/>
            <person name="Senoo K."/>
        </authorList>
    </citation>
    <scope>NUCLEOTIDE SEQUENCE [LARGE SCALE GENOMIC DNA]</scope>
    <source>
        <strain evidence="2 3">DSM 13688</strain>
    </source>
</reference>
<dbReference type="Proteomes" id="UP000784128">
    <property type="component" value="Unassembled WGS sequence"/>
</dbReference>
<gene>
    <name evidence="2" type="ORF">KJB30_04540</name>
</gene>
<feature type="compositionally biased region" description="Low complexity" evidence="1">
    <location>
        <begin position="246"/>
        <end position="257"/>
    </location>
</feature>
<evidence type="ECO:0000313" key="2">
    <source>
        <dbReference type="EMBL" id="MBT1071040.1"/>
    </source>
</evidence>
<protein>
    <recommendedName>
        <fullName evidence="4">Response regulatory domain-containing protein</fullName>
    </recommendedName>
</protein>
<proteinExistence type="predicted"/>
<name>A0ABS5U5U5_9BACT</name>
<comment type="caution">
    <text evidence="2">The sequence shown here is derived from an EMBL/GenBank/DDBJ whole genome shotgun (WGS) entry which is preliminary data.</text>
</comment>
<evidence type="ECO:0000256" key="1">
    <source>
        <dbReference type="SAM" id="MobiDB-lite"/>
    </source>
</evidence>
<feature type="compositionally biased region" description="Low complexity" evidence="1">
    <location>
        <begin position="285"/>
        <end position="302"/>
    </location>
</feature>
<dbReference type="EMBL" id="JAHDYS010000003">
    <property type="protein sequence ID" value="MBT1071040.1"/>
    <property type="molecule type" value="Genomic_DNA"/>
</dbReference>
<organism evidence="2 3">
    <name type="scientific">Pelotalea chapellei</name>
    <dbReference type="NCBI Taxonomy" id="44671"/>
    <lineage>
        <taxon>Bacteria</taxon>
        <taxon>Pseudomonadati</taxon>
        <taxon>Thermodesulfobacteriota</taxon>
        <taxon>Desulfuromonadia</taxon>
        <taxon>Geobacterales</taxon>
        <taxon>Geobacteraceae</taxon>
        <taxon>Pelotalea</taxon>
    </lineage>
</organism>
<dbReference type="RefSeq" id="WP_214296746.1">
    <property type="nucleotide sequence ID" value="NZ_JAHDYS010000003.1"/>
</dbReference>
<sequence length="526" mass="56512">MLNLLFISCNPKIGKLKNILQPQLKAKVDVVDDFDLGLKEVLEKRPAAVVIQDHICDVAGENVVRHIQMLLGKEAPKFILLHEGDVKADGKALFEQCIDLAHSEKQLAEEILSALKTILGEQWKKVFVLPKMDAETVAASVSVLSKEREVANKMVDDLISDMNGPEKLPEMAESEQVDKSEALVTSTTDEMAAMLIEATRRVDLSAIEPTSSPAKAPEVADVKMKDTGLTQARPASSGSPKQKPVTSTTSGSDPGGSNVTTSTAQPVQLKAPLIPAATASQGEKSSISSRPSSPNAPVSPANFNVSGKPTPVNDPIPEELLLAFEANYRSQSSLWRNTAMAVGAVCVLGAAGWFLLSTKPGNLKFIQKKVPQPVVTGVRPLQDKTAASPVAIPRADTAVSKPAPAGGAGLPSFVSQKTKDTTYTTRKPGWERFVDPSREVRIFRTGDRIKAVQIMAGKGKTIDKTFLESVLQELAGTNTYTLGQRERKQGYQGYLVQHGTVGNKAELIVYRKKTSDAIVAFVVSLD</sequence>
<keyword evidence="3" id="KW-1185">Reference proteome</keyword>
<feature type="region of interest" description="Disordered" evidence="1">
    <location>
        <begin position="230"/>
        <end position="311"/>
    </location>
</feature>
<accession>A0ABS5U5U5</accession>
<feature type="region of interest" description="Disordered" evidence="1">
    <location>
        <begin position="398"/>
        <end position="421"/>
    </location>
</feature>
<evidence type="ECO:0008006" key="4">
    <source>
        <dbReference type="Google" id="ProtNLM"/>
    </source>
</evidence>